<gene>
    <name evidence="2" type="ORF">IAD15_00610</name>
</gene>
<dbReference type="NCBIfam" id="TIGR00004">
    <property type="entry name" value="Rid family detoxifying hydrolase"/>
    <property type="match status" value="1"/>
</dbReference>
<reference evidence="2" key="1">
    <citation type="submission" date="2020-10" db="EMBL/GenBank/DDBJ databases">
        <authorList>
            <person name="Gilroy R."/>
        </authorList>
    </citation>
    <scope>NUCLEOTIDE SEQUENCE</scope>
    <source>
        <strain evidence="2">CHK195-11698</strain>
    </source>
</reference>
<dbReference type="CDD" id="cd00448">
    <property type="entry name" value="YjgF_YER057c_UK114_family"/>
    <property type="match status" value="1"/>
</dbReference>
<proteinExistence type="inferred from homology"/>
<dbReference type="GO" id="GO:0005829">
    <property type="term" value="C:cytosol"/>
    <property type="evidence" value="ECO:0007669"/>
    <property type="project" value="TreeGrafter"/>
</dbReference>
<protein>
    <submittedName>
        <fullName evidence="2">RidA family protein</fullName>
    </submittedName>
</protein>
<evidence type="ECO:0000313" key="2">
    <source>
        <dbReference type="EMBL" id="HIU12565.1"/>
    </source>
</evidence>
<name>A0A9D1KZA1_9FIRM</name>
<dbReference type="PANTHER" id="PTHR11803:SF39">
    <property type="entry name" value="2-IMINOBUTANOATE_2-IMINOPROPANOATE DEAMINASE"/>
    <property type="match status" value="1"/>
</dbReference>
<dbReference type="SUPFAM" id="SSF55298">
    <property type="entry name" value="YjgF-like"/>
    <property type="match status" value="1"/>
</dbReference>
<sequence length="126" mass="13611">MKERILTDKAPGAIGPYSQGMKVGDLIFFSGQIPLDPKTGEMPAGIEAQTKQSLENVKGLLESQGLSFADVVKTTVYLDSMDDFGTMNDIYATYFVEPYPARSAVEVAKLPKGALVEVEVIAYTGK</sequence>
<dbReference type="Gene3D" id="3.30.1330.40">
    <property type="entry name" value="RutC-like"/>
    <property type="match status" value="1"/>
</dbReference>
<comment type="caution">
    <text evidence="2">The sequence shown here is derived from an EMBL/GenBank/DDBJ whole genome shotgun (WGS) entry which is preliminary data.</text>
</comment>
<dbReference type="FunFam" id="3.30.1330.40:FF:000001">
    <property type="entry name" value="L-PSP family endoribonuclease"/>
    <property type="match status" value="1"/>
</dbReference>
<evidence type="ECO:0000256" key="1">
    <source>
        <dbReference type="ARBA" id="ARBA00010552"/>
    </source>
</evidence>
<dbReference type="Proteomes" id="UP000824175">
    <property type="component" value="Unassembled WGS sequence"/>
</dbReference>
<organism evidence="2 3">
    <name type="scientific">Candidatus Fimiplasma intestinipullorum</name>
    <dbReference type="NCBI Taxonomy" id="2840825"/>
    <lineage>
        <taxon>Bacteria</taxon>
        <taxon>Bacillati</taxon>
        <taxon>Bacillota</taxon>
        <taxon>Clostridia</taxon>
        <taxon>Eubacteriales</taxon>
        <taxon>Candidatus Fimiplasma</taxon>
    </lineage>
</organism>
<dbReference type="InterPro" id="IPR035959">
    <property type="entry name" value="RutC-like_sf"/>
</dbReference>
<evidence type="ECO:0000313" key="3">
    <source>
        <dbReference type="Proteomes" id="UP000824175"/>
    </source>
</evidence>
<dbReference type="InterPro" id="IPR006056">
    <property type="entry name" value="RidA"/>
</dbReference>
<dbReference type="AlphaFoldDB" id="A0A9D1KZA1"/>
<dbReference type="EMBL" id="DVMJ01000004">
    <property type="protein sequence ID" value="HIU12565.1"/>
    <property type="molecule type" value="Genomic_DNA"/>
</dbReference>
<dbReference type="InterPro" id="IPR006175">
    <property type="entry name" value="YjgF/YER057c/UK114"/>
</dbReference>
<dbReference type="Pfam" id="PF01042">
    <property type="entry name" value="Ribonuc_L-PSP"/>
    <property type="match status" value="1"/>
</dbReference>
<comment type="similarity">
    <text evidence="1">Belongs to the RutC family.</text>
</comment>
<dbReference type="GO" id="GO:0019239">
    <property type="term" value="F:deaminase activity"/>
    <property type="evidence" value="ECO:0007669"/>
    <property type="project" value="TreeGrafter"/>
</dbReference>
<accession>A0A9D1KZA1</accession>
<reference evidence="2" key="2">
    <citation type="journal article" date="2021" name="PeerJ">
        <title>Extensive microbial diversity within the chicken gut microbiome revealed by metagenomics and culture.</title>
        <authorList>
            <person name="Gilroy R."/>
            <person name="Ravi A."/>
            <person name="Getino M."/>
            <person name="Pursley I."/>
            <person name="Horton D.L."/>
            <person name="Alikhan N.F."/>
            <person name="Baker D."/>
            <person name="Gharbi K."/>
            <person name="Hall N."/>
            <person name="Watson M."/>
            <person name="Adriaenssens E.M."/>
            <person name="Foster-Nyarko E."/>
            <person name="Jarju S."/>
            <person name="Secka A."/>
            <person name="Antonio M."/>
            <person name="Oren A."/>
            <person name="Chaudhuri R.R."/>
            <person name="La Ragione R."/>
            <person name="Hildebrand F."/>
            <person name="Pallen M.J."/>
        </authorList>
    </citation>
    <scope>NUCLEOTIDE SEQUENCE</scope>
    <source>
        <strain evidence="2">CHK195-11698</strain>
    </source>
</reference>
<dbReference type="PANTHER" id="PTHR11803">
    <property type="entry name" value="2-IMINOBUTANOATE/2-IMINOPROPANOATE DEAMINASE RIDA"/>
    <property type="match status" value="1"/>
</dbReference>